<accession>A0A4U5M2T7</accession>
<dbReference type="AlphaFoldDB" id="A0A4U5M2T7"/>
<evidence type="ECO:0000313" key="1">
    <source>
        <dbReference type="EMBL" id="TKR63058.1"/>
    </source>
</evidence>
<dbReference type="Proteomes" id="UP000298663">
    <property type="component" value="Unassembled WGS sequence"/>
</dbReference>
<name>A0A4U5M2T7_STECR</name>
<keyword evidence="2" id="KW-1185">Reference proteome</keyword>
<protein>
    <submittedName>
        <fullName evidence="1">Uncharacterized protein</fullName>
    </submittedName>
</protein>
<dbReference type="EMBL" id="AZBU02000010">
    <property type="protein sequence ID" value="TKR63058.1"/>
    <property type="molecule type" value="Genomic_DNA"/>
</dbReference>
<reference evidence="1 2" key="2">
    <citation type="journal article" date="2019" name="G3 (Bethesda)">
        <title>Hybrid Assembly of the Genome of the Entomopathogenic Nematode Steinernema carpocapsae Identifies the X-Chromosome.</title>
        <authorList>
            <person name="Serra L."/>
            <person name="Macchietto M."/>
            <person name="Macias-Munoz A."/>
            <person name="McGill C.J."/>
            <person name="Rodriguez I.M."/>
            <person name="Rodriguez B."/>
            <person name="Murad R."/>
            <person name="Mortazavi A."/>
        </authorList>
    </citation>
    <scope>NUCLEOTIDE SEQUENCE [LARGE SCALE GENOMIC DNA]</scope>
    <source>
        <strain evidence="1 2">ALL</strain>
    </source>
</reference>
<gene>
    <name evidence="1" type="ORF">L596_026939</name>
</gene>
<evidence type="ECO:0000313" key="2">
    <source>
        <dbReference type="Proteomes" id="UP000298663"/>
    </source>
</evidence>
<reference evidence="1 2" key="1">
    <citation type="journal article" date="2015" name="Genome Biol.">
        <title>Comparative genomics of Steinernema reveals deeply conserved gene regulatory networks.</title>
        <authorList>
            <person name="Dillman A.R."/>
            <person name="Macchietto M."/>
            <person name="Porter C.F."/>
            <person name="Rogers A."/>
            <person name="Williams B."/>
            <person name="Antoshechkin I."/>
            <person name="Lee M.M."/>
            <person name="Goodwin Z."/>
            <person name="Lu X."/>
            <person name="Lewis E.E."/>
            <person name="Goodrich-Blair H."/>
            <person name="Stock S.P."/>
            <person name="Adams B.J."/>
            <person name="Sternberg P.W."/>
            <person name="Mortazavi A."/>
        </authorList>
    </citation>
    <scope>NUCLEOTIDE SEQUENCE [LARGE SCALE GENOMIC DNA]</scope>
    <source>
        <strain evidence="1 2">ALL</strain>
    </source>
</reference>
<sequence length="87" mass="10182">MMVEEKKLLCADSCEKLRVLRYELDRSVTNSRGDMSSEALWEETIHDWRCLPPTVKIIYVQFFPLDHGAVRASLFEADRPSFEIIFT</sequence>
<comment type="caution">
    <text evidence="1">The sequence shown here is derived from an EMBL/GenBank/DDBJ whole genome shotgun (WGS) entry which is preliminary data.</text>
</comment>
<proteinExistence type="predicted"/>
<organism evidence="1 2">
    <name type="scientific">Steinernema carpocapsae</name>
    <name type="common">Entomopathogenic nematode</name>
    <dbReference type="NCBI Taxonomy" id="34508"/>
    <lineage>
        <taxon>Eukaryota</taxon>
        <taxon>Metazoa</taxon>
        <taxon>Ecdysozoa</taxon>
        <taxon>Nematoda</taxon>
        <taxon>Chromadorea</taxon>
        <taxon>Rhabditida</taxon>
        <taxon>Tylenchina</taxon>
        <taxon>Panagrolaimomorpha</taxon>
        <taxon>Strongyloidoidea</taxon>
        <taxon>Steinernematidae</taxon>
        <taxon>Steinernema</taxon>
    </lineage>
</organism>